<protein>
    <submittedName>
        <fullName evidence="1">Uncharacterized protein</fullName>
    </submittedName>
</protein>
<accession>A0A8S1BRC3</accession>
<dbReference type="OrthoDB" id="7339672at2759"/>
<organism evidence="1 2">
    <name type="scientific">Arctia plantaginis</name>
    <name type="common">Wood tiger moth</name>
    <name type="synonym">Phalaena plantaginis</name>
    <dbReference type="NCBI Taxonomy" id="874455"/>
    <lineage>
        <taxon>Eukaryota</taxon>
        <taxon>Metazoa</taxon>
        <taxon>Ecdysozoa</taxon>
        <taxon>Arthropoda</taxon>
        <taxon>Hexapoda</taxon>
        <taxon>Insecta</taxon>
        <taxon>Pterygota</taxon>
        <taxon>Neoptera</taxon>
        <taxon>Endopterygota</taxon>
        <taxon>Lepidoptera</taxon>
        <taxon>Glossata</taxon>
        <taxon>Ditrysia</taxon>
        <taxon>Noctuoidea</taxon>
        <taxon>Erebidae</taxon>
        <taxon>Arctiinae</taxon>
        <taxon>Arctia</taxon>
    </lineage>
</organism>
<comment type="caution">
    <text evidence="1">The sequence shown here is derived from an EMBL/GenBank/DDBJ whole genome shotgun (WGS) entry which is preliminary data.</text>
</comment>
<gene>
    <name evidence="1" type="ORF">APLA_LOCUS16565</name>
</gene>
<evidence type="ECO:0000313" key="2">
    <source>
        <dbReference type="Proteomes" id="UP000494256"/>
    </source>
</evidence>
<proteinExistence type="predicted"/>
<name>A0A8S1BRC3_ARCPL</name>
<evidence type="ECO:0000313" key="1">
    <source>
        <dbReference type="EMBL" id="CAB3259560.1"/>
    </source>
</evidence>
<dbReference type="AlphaFoldDB" id="A0A8S1BRC3"/>
<sequence length="87" mass="10279">METVILPRFHETEMPQPYSNAFVFTQFDKAIFGMDTILDLFRPFVISDLGPLMAHRYNDVNETYWLIVQELRHVAMSLIEKKSFVTH</sequence>
<dbReference type="Proteomes" id="UP000494256">
    <property type="component" value="Unassembled WGS sequence"/>
</dbReference>
<reference evidence="1 2" key="1">
    <citation type="submission" date="2020-04" db="EMBL/GenBank/DDBJ databases">
        <authorList>
            <person name="Wallbank WR R."/>
            <person name="Pardo Diaz C."/>
            <person name="Kozak K."/>
            <person name="Martin S."/>
            <person name="Jiggins C."/>
            <person name="Moest M."/>
            <person name="Warren A I."/>
            <person name="Byers J.R.P. K."/>
            <person name="Montejo-Kovacevich G."/>
            <person name="Yen C E."/>
        </authorList>
    </citation>
    <scope>NUCLEOTIDE SEQUENCE [LARGE SCALE GENOMIC DNA]</scope>
</reference>
<dbReference type="EMBL" id="CADEBD010000745">
    <property type="protein sequence ID" value="CAB3259560.1"/>
    <property type="molecule type" value="Genomic_DNA"/>
</dbReference>